<dbReference type="Pfam" id="PF20226">
    <property type="entry name" value="DUF6585"/>
    <property type="match status" value="1"/>
</dbReference>
<keyword evidence="1" id="KW-1133">Transmembrane helix</keyword>
<dbReference type="Proteomes" id="UP000438448">
    <property type="component" value="Unassembled WGS sequence"/>
</dbReference>
<feature type="transmembrane region" description="Helical" evidence="1">
    <location>
        <begin position="48"/>
        <end position="67"/>
    </location>
</feature>
<sequence length="273" mass="29015">MCAGHPFVVTSGGDSGVTQAIGEAAEREQLGRYRRTYRPGPADVRRPLAEAVVLAAAIMVAAIGFVVGVPAMGVVGVVALLAGGAWSLWDLSRSGAVHRRESRLDLYEHGVVASGEGQVRVVRYDSTTVRRKIVHATKDAAADGDSYRYTIVDTDGAPVVLRHGIECPRQWGVEIEQGILQAQLPTAQAALDAGKRLDFAPMWLTARELGTGSESVPWSQIGDLAVVGGWLSVRVRGRAQPLESLPLCLMPNYVVFRALAERLHATSVSGAAG</sequence>
<evidence type="ECO:0000256" key="1">
    <source>
        <dbReference type="SAM" id="Phobius"/>
    </source>
</evidence>
<keyword evidence="1" id="KW-0472">Membrane</keyword>
<evidence type="ECO:0000313" key="3">
    <source>
        <dbReference type="Proteomes" id="UP000438448"/>
    </source>
</evidence>
<keyword evidence="1" id="KW-0812">Transmembrane</keyword>
<protein>
    <submittedName>
        <fullName evidence="2">Uncharacterized protein</fullName>
    </submittedName>
</protein>
<dbReference type="InterPro" id="IPR046492">
    <property type="entry name" value="DUF6585"/>
</dbReference>
<reference evidence="2 3" key="1">
    <citation type="submission" date="2019-10" db="EMBL/GenBank/DDBJ databases">
        <title>Nocardia macrotermitis sp. nov. and Nocardia aurantia sp. nov., isolated from the gut of fungus growing-termite Macrotermes natalensis.</title>
        <authorList>
            <person name="Benndorf R."/>
            <person name="Schwitalla J."/>
            <person name="Martin K."/>
            <person name="De Beer W."/>
            <person name="Kaster A.-K."/>
            <person name="Vollmers J."/>
            <person name="Poulsen M."/>
            <person name="Beemelmanns C."/>
        </authorList>
    </citation>
    <scope>NUCLEOTIDE SEQUENCE [LARGE SCALE GENOMIC DNA]</scope>
    <source>
        <strain evidence="2 3">RB20</strain>
    </source>
</reference>
<accession>A0A7K0DBW8</accession>
<proteinExistence type="predicted"/>
<keyword evidence="3" id="KW-1185">Reference proteome</keyword>
<dbReference type="EMBL" id="WEGK01000017">
    <property type="protein sequence ID" value="MQY23168.1"/>
    <property type="molecule type" value="Genomic_DNA"/>
</dbReference>
<name>A0A7K0DBW8_9NOCA</name>
<organism evidence="2 3">
    <name type="scientific">Nocardia macrotermitis</name>
    <dbReference type="NCBI Taxonomy" id="2585198"/>
    <lineage>
        <taxon>Bacteria</taxon>
        <taxon>Bacillati</taxon>
        <taxon>Actinomycetota</taxon>
        <taxon>Actinomycetes</taxon>
        <taxon>Mycobacteriales</taxon>
        <taxon>Nocardiaceae</taxon>
        <taxon>Nocardia</taxon>
    </lineage>
</organism>
<comment type="caution">
    <text evidence="2">The sequence shown here is derived from an EMBL/GenBank/DDBJ whole genome shotgun (WGS) entry which is preliminary data.</text>
</comment>
<evidence type="ECO:0000313" key="2">
    <source>
        <dbReference type="EMBL" id="MQY23168.1"/>
    </source>
</evidence>
<dbReference type="AlphaFoldDB" id="A0A7K0DBW8"/>
<gene>
    <name evidence="2" type="ORF">NRB20_62950</name>
</gene>